<keyword evidence="6 13" id="KW-0479">Metal-binding</keyword>
<evidence type="ECO:0000256" key="12">
    <source>
        <dbReference type="ARBA" id="ARBA00023136"/>
    </source>
</evidence>
<dbReference type="Gene3D" id="1.10.630.10">
    <property type="entry name" value="Cytochrome P450"/>
    <property type="match status" value="1"/>
</dbReference>
<dbReference type="InterPro" id="IPR050476">
    <property type="entry name" value="Insect_CytP450_Detox"/>
</dbReference>
<accession>A0A834XVY4</accession>
<dbReference type="PANTHER" id="PTHR24292:SF45">
    <property type="entry name" value="CYTOCHROME P450 6G1-RELATED"/>
    <property type="match status" value="1"/>
</dbReference>
<dbReference type="Pfam" id="PF00067">
    <property type="entry name" value="p450"/>
    <property type="match status" value="1"/>
</dbReference>
<dbReference type="GO" id="GO:0005789">
    <property type="term" value="C:endoplasmic reticulum membrane"/>
    <property type="evidence" value="ECO:0007669"/>
    <property type="project" value="UniProtKB-SubCell"/>
</dbReference>
<dbReference type="InterPro" id="IPR017972">
    <property type="entry name" value="Cyt_P450_CS"/>
</dbReference>
<keyword evidence="5 13" id="KW-0349">Heme</keyword>
<keyword evidence="10 13" id="KW-0408">Iron</keyword>
<dbReference type="PANTHER" id="PTHR24292">
    <property type="entry name" value="CYTOCHROME P450"/>
    <property type="match status" value="1"/>
</dbReference>
<evidence type="ECO:0000256" key="10">
    <source>
        <dbReference type="ARBA" id="ARBA00023004"/>
    </source>
</evidence>
<keyword evidence="12" id="KW-0472">Membrane</keyword>
<dbReference type="GO" id="GO:0004497">
    <property type="term" value="F:monooxygenase activity"/>
    <property type="evidence" value="ECO:0007669"/>
    <property type="project" value="UniProtKB-KW"/>
</dbReference>
<dbReference type="InterPro" id="IPR002401">
    <property type="entry name" value="Cyt_P450_E_grp-I"/>
</dbReference>
<dbReference type="SUPFAM" id="SSF48264">
    <property type="entry name" value="Cytochrome P450"/>
    <property type="match status" value="1"/>
</dbReference>
<evidence type="ECO:0008006" key="17">
    <source>
        <dbReference type="Google" id="ProtNLM"/>
    </source>
</evidence>
<dbReference type="GO" id="GO:0005506">
    <property type="term" value="F:iron ion binding"/>
    <property type="evidence" value="ECO:0007669"/>
    <property type="project" value="InterPro"/>
</dbReference>
<dbReference type="AlphaFoldDB" id="A0A834XVY4"/>
<dbReference type="PROSITE" id="PS00086">
    <property type="entry name" value="CYTOCHROME_P450"/>
    <property type="match status" value="1"/>
</dbReference>
<organism evidence="15 16">
    <name type="scientific">Aphidius gifuensis</name>
    <name type="common">Parasitoid wasp</name>
    <dbReference type="NCBI Taxonomy" id="684658"/>
    <lineage>
        <taxon>Eukaryota</taxon>
        <taxon>Metazoa</taxon>
        <taxon>Ecdysozoa</taxon>
        <taxon>Arthropoda</taxon>
        <taxon>Hexapoda</taxon>
        <taxon>Insecta</taxon>
        <taxon>Pterygota</taxon>
        <taxon>Neoptera</taxon>
        <taxon>Endopterygota</taxon>
        <taxon>Hymenoptera</taxon>
        <taxon>Apocrita</taxon>
        <taxon>Ichneumonoidea</taxon>
        <taxon>Braconidae</taxon>
        <taxon>Aphidiinae</taxon>
        <taxon>Aphidius</taxon>
    </lineage>
</organism>
<dbReference type="OrthoDB" id="2789670at2759"/>
<evidence type="ECO:0000256" key="9">
    <source>
        <dbReference type="ARBA" id="ARBA00023002"/>
    </source>
</evidence>
<keyword evidence="11 14" id="KW-0503">Monooxygenase</keyword>
<dbReference type="EMBL" id="JACMRX010000003">
    <property type="protein sequence ID" value="KAF7993503.1"/>
    <property type="molecule type" value="Genomic_DNA"/>
</dbReference>
<comment type="caution">
    <text evidence="15">The sequence shown here is derived from an EMBL/GenBank/DDBJ whole genome shotgun (WGS) entry which is preliminary data.</text>
</comment>
<name>A0A834XVY4_APHGI</name>
<evidence type="ECO:0000256" key="8">
    <source>
        <dbReference type="ARBA" id="ARBA00022848"/>
    </source>
</evidence>
<comment type="subcellular location">
    <subcellularLocation>
        <location evidence="3">Endoplasmic reticulum membrane</location>
        <topology evidence="3">Peripheral membrane protein</topology>
    </subcellularLocation>
    <subcellularLocation>
        <location evidence="2">Microsome membrane</location>
        <topology evidence="2">Peripheral membrane protein</topology>
    </subcellularLocation>
</comment>
<sequence>MKYLDMVIKGTDITLPKKTKVFFPIHSFQRDPEYFRNPDVFDPLRFSEERKSEIIPGTYSPFGHGPKNCIGERFANYQTKIGLISIVKNFIIEPSEFTKKTYVIDKASLVLAMKGGVHLKLVPCN</sequence>
<evidence type="ECO:0000256" key="3">
    <source>
        <dbReference type="ARBA" id="ARBA00004406"/>
    </source>
</evidence>
<comment type="similarity">
    <text evidence="4 14">Belongs to the cytochrome P450 family.</text>
</comment>
<evidence type="ECO:0000256" key="6">
    <source>
        <dbReference type="ARBA" id="ARBA00022723"/>
    </source>
</evidence>
<gene>
    <name evidence="15" type="ORF">HCN44_010098</name>
</gene>
<dbReference type="GO" id="GO:0020037">
    <property type="term" value="F:heme binding"/>
    <property type="evidence" value="ECO:0007669"/>
    <property type="project" value="InterPro"/>
</dbReference>
<reference evidence="15 16" key="1">
    <citation type="submission" date="2020-08" db="EMBL/GenBank/DDBJ databases">
        <title>Aphidius gifuensis genome sequencing and assembly.</title>
        <authorList>
            <person name="Du Z."/>
        </authorList>
    </citation>
    <scope>NUCLEOTIDE SEQUENCE [LARGE SCALE GENOMIC DNA]</scope>
    <source>
        <strain evidence="15">YNYX2018</strain>
        <tissue evidence="15">Adults</tissue>
    </source>
</reference>
<dbReference type="InterPro" id="IPR001128">
    <property type="entry name" value="Cyt_P450"/>
</dbReference>
<evidence type="ECO:0000256" key="5">
    <source>
        <dbReference type="ARBA" id="ARBA00022617"/>
    </source>
</evidence>
<dbReference type="Proteomes" id="UP000639338">
    <property type="component" value="Unassembled WGS sequence"/>
</dbReference>
<evidence type="ECO:0000313" key="16">
    <source>
        <dbReference type="Proteomes" id="UP000639338"/>
    </source>
</evidence>
<evidence type="ECO:0000256" key="13">
    <source>
        <dbReference type="PIRSR" id="PIRSR602401-1"/>
    </source>
</evidence>
<keyword evidence="9 14" id="KW-0560">Oxidoreductase</keyword>
<keyword evidence="16" id="KW-1185">Reference proteome</keyword>
<evidence type="ECO:0000256" key="11">
    <source>
        <dbReference type="ARBA" id="ARBA00023033"/>
    </source>
</evidence>
<evidence type="ECO:0000256" key="4">
    <source>
        <dbReference type="ARBA" id="ARBA00010617"/>
    </source>
</evidence>
<dbReference type="PRINTS" id="PR00463">
    <property type="entry name" value="EP450I"/>
</dbReference>
<comment type="cofactor">
    <cofactor evidence="1 13">
        <name>heme</name>
        <dbReference type="ChEBI" id="CHEBI:30413"/>
    </cofactor>
</comment>
<proteinExistence type="inferred from homology"/>
<evidence type="ECO:0000256" key="1">
    <source>
        <dbReference type="ARBA" id="ARBA00001971"/>
    </source>
</evidence>
<evidence type="ECO:0000256" key="2">
    <source>
        <dbReference type="ARBA" id="ARBA00004174"/>
    </source>
</evidence>
<dbReference type="InterPro" id="IPR036396">
    <property type="entry name" value="Cyt_P450_sf"/>
</dbReference>
<protein>
    <recommendedName>
        <fullName evidence="17">Cytochrome P450</fullName>
    </recommendedName>
</protein>
<dbReference type="GO" id="GO:0016705">
    <property type="term" value="F:oxidoreductase activity, acting on paired donors, with incorporation or reduction of molecular oxygen"/>
    <property type="evidence" value="ECO:0007669"/>
    <property type="project" value="InterPro"/>
</dbReference>
<feature type="binding site" description="axial binding residue" evidence="13">
    <location>
        <position position="69"/>
    </location>
    <ligand>
        <name>heme</name>
        <dbReference type="ChEBI" id="CHEBI:30413"/>
    </ligand>
    <ligandPart>
        <name>Fe</name>
        <dbReference type="ChEBI" id="CHEBI:18248"/>
    </ligandPart>
</feature>
<evidence type="ECO:0000313" key="15">
    <source>
        <dbReference type="EMBL" id="KAF7993503.1"/>
    </source>
</evidence>
<evidence type="ECO:0000256" key="7">
    <source>
        <dbReference type="ARBA" id="ARBA00022824"/>
    </source>
</evidence>
<evidence type="ECO:0000256" key="14">
    <source>
        <dbReference type="RuleBase" id="RU000461"/>
    </source>
</evidence>
<keyword evidence="8" id="KW-0492">Microsome</keyword>
<keyword evidence="7" id="KW-0256">Endoplasmic reticulum</keyword>